<accession>A0ABN8MDG4</accession>
<gene>
    <name evidence="2" type="ORF">PEVE_00029088</name>
</gene>
<keyword evidence="3" id="KW-1185">Reference proteome</keyword>
<feature type="region of interest" description="Disordered" evidence="1">
    <location>
        <begin position="97"/>
        <end position="138"/>
    </location>
</feature>
<comment type="caution">
    <text evidence="2">The sequence shown here is derived from an EMBL/GenBank/DDBJ whole genome shotgun (WGS) entry which is preliminary data.</text>
</comment>
<evidence type="ECO:0000313" key="3">
    <source>
        <dbReference type="Proteomes" id="UP001159427"/>
    </source>
</evidence>
<protein>
    <submittedName>
        <fullName evidence="2">Uncharacterized protein</fullName>
    </submittedName>
</protein>
<sequence length="138" mass="16322">MEVFVRSREWLLMPAPFDGNIKTGPKVTFKRIQQHIQEKYDDEPKKTWCVRVGDAGDEKPSHEDVTPLWAEKHLRENHYFTCVTSRDFDDDKNELLKKEYGDKPQRQLTQKSTFLPKEKAKNHKETETKKEGQSCTNR</sequence>
<evidence type="ECO:0000256" key="1">
    <source>
        <dbReference type="SAM" id="MobiDB-lite"/>
    </source>
</evidence>
<dbReference type="EMBL" id="CALNXI010000405">
    <property type="protein sequence ID" value="CAH3026470.1"/>
    <property type="molecule type" value="Genomic_DNA"/>
</dbReference>
<feature type="compositionally biased region" description="Basic and acidic residues" evidence="1">
    <location>
        <begin position="116"/>
        <end position="132"/>
    </location>
</feature>
<dbReference type="Proteomes" id="UP001159427">
    <property type="component" value="Unassembled WGS sequence"/>
</dbReference>
<proteinExistence type="predicted"/>
<evidence type="ECO:0000313" key="2">
    <source>
        <dbReference type="EMBL" id="CAH3026470.1"/>
    </source>
</evidence>
<name>A0ABN8MDG4_9CNID</name>
<organism evidence="2 3">
    <name type="scientific">Porites evermanni</name>
    <dbReference type="NCBI Taxonomy" id="104178"/>
    <lineage>
        <taxon>Eukaryota</taxon>
        <taxon>Metazoa</taxon>
        <taxon>Cnidaria</taxon>
        <taxon>Anthozoa</taxon>
        <taxon>Hexacorallia</taxon>
        <taxon>Scleractinia</taxon>
        <taxon>Fungiina</taxon>
        <taxon>Poritidae</taxon>
        <taxon>Porites</taxon>
    </lineage>
</organism>
<reference evidence="2 3" key="1">
    <citation type="submission" date="2022-05" db="EMBL/GenBank/DDBJ databases">
        <authorList>
            <consortium name="Genoscope - CEA"/>
            <person name="William W."/>
        </authorList>
    </citation>
    <scope>NUCLEOTIDE SEQUENCE [LARGE SCALE GENOMIC DNA]</scope>
</reference>